<dbReference type="InterPro" id="IPR014720">
    <property type="entry name" value="dsRBD_dom"/>
</dbReference>
<feature type="domain" description="Dicer dsRNA-binding fold" evidence="22">
    <location>
        <begin position="531"/>
        <end position="630"/>
    </location>
</feature>
<dbReference type="CDD" id="cd00593">
    <property type="entry name" value="RIBOc"/>
    <property type="match status" value="2"/>
</dbReference>
<keyword evidence="24" id="KW-1185">Reference proteome</keyword>
<comment type="similarity">
    <text evidence="15 16">Belongs to the helicase family. Dicer subfamily.</text>
</comment>
<proteinExistence type="inferred from homology"/>
<keyword evidence="13" id="KW-0943">RNA-mediated gene silencing</keyword>
<dbReference type="GO" id="GO:0006396">
    <property type="term" value="P:RNA processing"/>
    <property type="evidence" value="ECO:0007669"/>
    <property type="project" value="InterPro"/>
</dbReference>
<evidence type="ECO:0000256" key="5">
    <source>
        <dbReference type="ARBA" id="ARBA00022737"/>
    </source>
</evidence>
<dbReference type="PROSITE" id="PS51194">
    <property type="entry name" value="HELICASE_CTER"/>
    <property type="match status" value="1"/>
</dbReference>
<dbReference type="InterPro" id="IPR000999">
    <property type="entry name" value="RNase_III_dom"/>
</dbReference>
<keyword evidence="4" id="KW-0479">Metal-binding</keyword>
<dbReference type="KEGG" id="ngr:NAEGRDRAFT_62031"/>
<dbReference type="InterPro" id="IPR036085">
    <property type="entry name" value="PAZ_dom_sf"/>
</dbReference>
<dbReference type="eggNOG" id="KOG0701">
    <property type="taxonomic scope" value="Eukaryota"/>
</dbReference>
<evidence type="ECO:0000256" key="3">
    <source>
        <dbReference type="ARBA" id="ARBA00022722"/>
    </source>
</evidence>
<dbReference type="GO" id="GO:0005524">
    <property type="term" value="F:ATP binding"/>
    <property type="evidence" value="ECO:0007669"/>
    <property type="project" value="UniProtKB-KW"/>
</dbReference>
<protein>
    <submittedName>
        <fullName evidence="23">Uncharacterized protein</fullName>
    </submittedName>
</protein>
<dbReference type="Gene3D" id="1.10.1520.10">
    <property type="entry name" value="Ribonuclease III domain"/>
    <property type="match status" value="2"/>
</dbReference>
<evidence type="ECO:0000259" key="20">
    <source>
        <dbReference type="PROSITE" id="PS51192"/>
    </source>
</evidence>
<accession>D2UZR2</accession>
<dbReference type="SUPFAM" id="SSF101690">
    <property type="entry name" value="PAZ domain"/>
    <property type="match status" value="1"/>
</dbReference>
<evidence type="ECO:0000256" key="14">
    <source>
        <dbReference type="ARBA" id="ARBA00023211"/>
    </source>
</evidence>
<keyword evidence="7" id="KW-0255">Endonuclease</keyword>
<dbReference type="Proteomes" id="UP000006671">
    <property type="component" value="Unassembled WGS sequence"/>
</dbReference>
<dbReference type="VEuPathDB" id="AmoebaDB:NAEGRDRAFT_62031"/>
<evidence type="ECO:0000259" key="17">
    <source>
        <dbReference type="PROSITE" id="PS50137"/>
    </source>
</evidence>
<dbReference type="OMA" id="HFCAVIP"/>
<dbReference type="InterPro" id="IPR036389">
    <property type="entry name" value="RNase_III_sf"/>
</dbReference>
<dbReference type="Gene3D" id="3.30.160.380">
    <property type="entry name" value="Dicer dimerisation domain"/>
    <property type="match status" value="1"/>
</dbReference>
<dbReference type="GO" id="GO:0031047">
    <property type="term" value="P:regulatory ncRNA-mediated gene silencing"/>
    <property type="evidence" value="ECO:0007669"/>
    <property type="project" value="UniProtKB-KW"/>
</dbReference>
<dbReference type="Gene3D" id="2.170.260.10">
    <property type="entry name" value="paz domain"/>
    <property type="match status" value="1"/>
</dbReference>
<dbReference type="GO" id="GO:0003723">
    <property type="term" value="F:RNA binding"/>
    <property type="evidence" value="ECO:0007669"/>
    <property type="project" value="UniProtKB-UniRule"/>
</dbReference>
<dbReference type="SMART" id="SM00535">
    <property type="entry name" value="RIBOc"/>
    <property type="match status" value="2"/>
</dbReference>
<dbReference type="PROSITE" id="PS50137">
    <property type="entry name" value="DS_RBD"/>
    <property type="match status" value="1"/>
</dbReference>
<dbReference type="SMART" id="SM00949">
    <property type="entry name" value="PAZ"/>
    <property type="match status" value="1"/>
</dbReference>
<dbReference type="Pfam" id="PF02170">
    <property type="entry name" value="PAZ"/>
    <property type="match status" value="1"/>
</dbReference>
<evidence type="ECO:0000259" key="19">
    <source>
        <dbReference type="PROSITE" id="PS50821"/>
    </source>
</evidence>
<evidence type="ECO:0000256" key="7">
    <source>
        <dbReference type="ARBA" id="ARBA00022759"/>
    </source>
</evidence>
<organism evidence="24">
    <name type="scientific">Naegleria gruberi</name>
    <name type="common">Amoeba</name>
    <dbReference type="NCBI Taxonomy" id="5762"/>
    <lineage>
        <taxon>Eukaryota</taxon>
        <taxon>Discoba</taxon>
        <taxon>Heterolobosea</taxon>
        <taxon>Tetramitia</taxon>
        <taxon>Eutetramitia</taxon>
        <taxon>Vahlkampfiidae</taxon>
        <taxon>Naegleria</taxon>
    </lineage>
</organism>
<dbReference type="InterPro" id="IPR027417">
    <property type="entry name" value="P-loop_NTPase"/>
</dbReference>
<keyword evidence="5" id="KW-0677">Repeat</keyword>
<dbReference type="InterPro" id="IPR001650">
    <property type="entry name" value="Helicase_C-like"/>
</dbReference>
<reference evidence="23 24" key="1">
    <citation type="journal article" date="2010" name="Cell">
        <title>The genome of Naegleria gruberi illuminates early eukaryotic versatility.</title>
        <authorList>
            <person name="Fritz-Laylin L.K."/>
            <person name="Prochnik S.E."/>
            <person name="Ginger M.L."/>
            <person name="Dacks J.B."/>
            <person name="Carpenter M.L."/>
            <person name="Field M.C."/>
            <person name="Kuo A."/>
            <person name="Paredez A."/>
            <person name="Chapman J."/>
            <person name="Pham J."/>
            <person name="Shu S."/>
            <person name="Neupane R."/>
            <person name="Cipriano M."/>
            <person name="Mancuso J."/>
            <person name="Tu H."/>
            <person name="Salamov A."/>
            <person name="Lindquist E."/>
            <person name="Shapiro H."/>
            <person name="Lucas S."/>
            <person name="Grigoriev I.V."/>
            <person name="Cande W.Z."/>
            <person name="Fulton C."/>
            <person name="Rokhsar D.S."/>
            <person name="Dawson S.C."/>
        </authorList>
    </citation>
    <scope>NUCLEOTIDE SEQUENCE [LARGE SCALE GENOMIC DNA]</scope>
    <source>
        <strain evidence="23 24">NEG-M</strain>
    </source>
</reference>
<dbReference type="Pfam" id="PF04851">
    <property type="entry name" value="ResIII"/>
    <property type="match status" value="1"/>
</dbReference>
<evidence type="ECO:0000256" key="13">
    <source>
        <dbReference type="ARBA" id="ARBA00023158"/>
    </source>
</evidence>
<dbReference type="Gene3D" id="3.30.160.20">
    <property type="match status" value="1"/>
</dbReference>
<dbReference type="PROSITE" id="PS50142">
    <property type="entry name" value="RNASE_3_2"/>
    <property type="match status" value="2"/>
</dbReference>
<evidence type="ECO:0000259" key="18">
    <source>
        <dbReference type="PROSITE" id="PS50142"/>
    </source>
</evidence>
<dbReference type="Pfam" id="PF00636">
    <property type="entry name" value="Ribonuclease_3"/>
    <property type="match status" value="2"/>
</dbReference>
<dbReference type="STRING" id="5762.D2UZR2"/>
<dbReference type="GeneID" id="8858891"/>
<keyword evidence="6" id="KW-0547">Nucleotide-binding</keyword>
<dbReference type="GO" id="GO:0004386">
    <property type="term" value="F:helicase activity"/>
    <property type="evidence" value="ECO:0007669"/>
    <property type="project" value="UniProtKB-KW"/>
</dbReference>
<comment type="cofactor">
    <cofactor evidence="1">
        <name>Mn(2+)</name>
        <dbReference type="ChEBI" id="CHEBI:29035"/>
    </cofactor>
</comment>
<feature type="domain" description="DRBM" evidence="17">
    <location>
        <begin position="1296"/>
        <end position="1370"/>
    </location>
</feature>
<evidence type="ECO:0000256" key="4">
    <source>
        <dbReference type="ARBA" id="ARBA00022723"/>
    </source>
</evidence>
<dbReference type="PROSITE" id="PS00517">
    <property type="entry name" value="RNASE_3_1"/>
    <property type="match status" value="1"/>
</dbReference>
<evidence type="ECO:0000256" key="6">
    <source>
        <dbReference type="ARBA" id="ARBA00022741"/>
    </source>
</evidence>
<evidence type="ECO:0000256" key="16">
    <source>
        <dbReference type="PROSITE-ProRule" id="PRU00657"/>
    </source>
</evidence>
<keyword evidence="14" id="KW-0464">Manganese</keyword>
<evidence type="ECO:0000256" key="10">
    <source>
        <dbReference type="ARBA" id="ARBA00022840"/>
    </source>
</evidence>
<feature type="domain" description="Helicase ATP-binding" evidence="20">
    <location>
        <begin position="1"/>
        <end position="178"/>
    </location>
</feature>
<feature type="domain" description="RNase III" evidence="18">
    <location>
        <begin position="919"/>
        <end position="1059"/>
    </location>
</feature>
<dbReference type="PANTHER" id="PTHR14950">
    <property type="entry name" value="DICER-RELATED"/>
    <property type="match status" value="1"/>
</dbReference>
<dbReference type="SUPFAM" id="SSF52540">
    <property type="entry name" value="P-loop containing nucleoside triphosphate hydrolases"/>
    <property type="match status" value="1"/>
</dbReference>
<evidence type="ECO:0000256" key="15">
    <source>
        <dbReference type="ARBA" id="ARBA00035116"/>
    </source>
</evidence>
<evidence type="ECO:0000256" key="8">
    <source>
        <dbReference type="ARBA" id="ARBA00022801"/>
    </source>
</evidence>
<dbReference type="InterPro" id="IPR003100">
    <property type="entry name" value="PAZ_dom"/>
</dbReference>
<dbReference type="RefSeq" id="XP_002682950.1">
    <property type="nucleotide sequence ID" value="XM_002682904.1"/>
</dbReference>
<keyword evidence="8" id="KW-0378">Hydrolase</keyword>
<dbReference type="PROSITE" id="PS50821">
    <property type="entry name" value="PAZ"/>
    <property type="match status" value="1"/>
</dbReference>
<name>D2UZR2_NAEGR</name>
<keyword evidence="9" id="KW-0347">Helicase</keyword>
<dbReference type="Pfam" id="PF00271">
    <property type="entry name" value="Helicase_C"/>
    <property type="match status" value="1"/>
</dbReference>
<dbReference type="SMART" id="SM00490">
    <property type="entry name" value="HELICc"/>
    <property type="match status" value="1"/>
</dbReference>
<keyword evidence="10" id="KW-0067">ATP-binding</keyword>
<feature type="domain" description="PAZ" evidence="19">
    <location>
        <begin position="776"/>
        <end position="880"/>
    </location>
</feature>
<dbReference type="SUPFAM" id="SSF54768">
    <property type="entry name" value="dsRNA-binding domain-like"/>
    <property type="match status" value="1"/>
</dbReference>
<dbReference type="PANTHER" id="PTHR14950:SF37">
    <property type="entry name" value="ENDORIBONUCLEASE DICER"/>
    <property type="match status" value="1"/>
</dbReference>
<dbReference type="PROSITE" id="PS51192">
    <property type="entry name" value="HELICASE_ATP_BIND_1"/>
    <property type="match status" value="1"/>
</dbReference>
<dbReference type="SUPFAM" id="SSF69065">
    <property type="entry name" value="RNase III domain-like"/>
    <property type="match status" value="2"/>
</dbReference>
<sequence>MVAIMLIDYMLNETEQNDKKLVFIAENRILVNQQAEHIRSTLKYLETERLEQQDSKSIDNISKNIDGMVACYVGDSGLLNKLRSNKELKKKKVIVTTAAFLQNLLTHNIIEMESISLLIIDECHHCGDGDHPYKVIMTQYYHTIKQVEKRPKIFGMTASAIRSLNETKANLQKQKLEAYLDCKLTTISSEDELYSELREHTNLPNEIILTYESTNSESTKIDDLKDFCTLIVENLTKFSTIQTKDIIEISRILFNDFNYILDNLGSSCLKDYLTIIFDHIEERKQENQSLSTSELVSFSSDSSYQQLKKNQEFEIIVSESVRNKLTNKIEKIFPKPSPSRKLKLLEEVLNEHFPENNTTNQMRCIVFCERRHTAILLSRYFAKKGLPCDFIIGHNALSVRTKLGFKKNTGFEQKSKTERFRSGELKCLFCTNVVEEGFDVPACNLVIRFDKFTDFLRAYIQSRGRARKQESKFIMMVNSTDLTQQELCKNGKRLQEKMLTQISDDTPNNSEIEDILIYETPSKAKLTLNNSIRLYNQYCAVFPNQSIDEKKPKFSIYADGPFFVTEITFPTNCPVPVFSISNNHEDDPAQYRLNKLVSKRYCAFKAVQLLHKYKELDDSLFPRYSKYVFASTEAEFASPASMATLLPQMPEIFNWREKKLNSIQTDNPSHCVYIYDIFLDNNATDFQFIIPNEIDSDLEELGLLNFRMNGGRHITIKKMESTTVDNDYILKCFEYHEFMFNKVAKISFPDQKQRNLQDWTFFIIPKQAQQHFIDVPVLDIIQHHGKEAENILKNMILETIYNHRVYLLQNIEFDKNPKSHFDTEDFPDYKTYYKEKWGLEIERPQQPLLRAYQPRFSTLGSTQVEHQNIFLVPEFLTACSFTIEMLRFLKLAPEFLYRYYNRLITSIFSKQFELFQPIVDATLLEDGKTLEAFELLEEALTAKRSQVGANYEKLEFFGDSILKYIVSKHIYHEFPLYSSGSLSQLQHKFVSNYFLASVARNTRLPLFIITEPLNTSQLVQNIGGFKSNKFADETNIEAEYKVLADVVESIIGFCYHIFGGSLEQINRFLGLVGVSLPKGEISGSEDIFMNQKLLLRNHFEKLKIDLYKLTEKLNFQFENSGLLLEAFIHPSYNGVFNYERLEFLGDSVLGLIVTSKIFEKFHKNSSFSLGMMSKLREKIVMNKNFANLCIENQLQNYIIFSGNHIAQQVVHSKDDGEYVKMLSDVFESLAGALFVDSHYDLDTVKLIYDEFLWKNFMDEIFTEAENEVSMNSNVTEIVGNPNNPIVTFISTNITRDSSSVLNELLQQFVFNRLDKSEKWYMEESKKPNPPFNMVADFSITIFEKTFTGRGPSIKLAKKQASAECLQYLLEKSEAFLEDLEKEISKK</sequence>
<evidence type="ECO:0000256" key="9">
    <source>
        <dbReference type="ARBA" id="ARBA00022806"/>
    </source>
</evidence>
<dbReference type="FunCoup" id="D2UZR2">
    <property type="interactions" value="268"/>
</dbReference>
<evidence type="ECO:0000256" key="1">
    <source>
        <dbReference type="ARBA" id="ARBA00001936"/>
    </source>
</evidence>
<dbReference type="Pfam" id="PF03368">
    <property type="entry name" value="Dicer_dimer"/>
    <property type="match status" value="1"/>
</dbReference>
<dbReference type="CDD" id="cd00048">
    <property type="entry name" value="DSRM_SF"/>
    <property type="match status" value="1"/>
</dbReference>
<evidence type="ECO:0000256" key="2">
    <source>
        <dbReference type="ARBA" id="ARBA00001946"/>
    </source>
</evidence>
<dbReference type="GO" id="GO:0046872">
    <property type="term" value="F:metal ion binding"/>
    <property type="evidence" value="ECO:0007669"/>
    <property type="project" value="UniProtKB-KW"/>
</dbReference>
<dbReference type="InterPro" id="IPR014001">
    <property type="entry name" value="Helicase_ATP-bd"/>
</dbReference>
<dbReference type="InterPro" id="IPR005034">
    <property type="entry name" value="Dicer_dimerisation"/>
</dbReference>
<keyword evidence="12 16" id="KW-0694">RNA-binding</keyword>
<evidence type="ECO:0000256" key="11">
    <source>
        <dbReference type="ARBA" id="ARBA00022842"/>
    </source>
</evidence>
<dbReference type="InterPro" id="IPR038248">
    <property type="entry name" value="Dicer_dimer_sf"/>
</dbReference>
<evidence type="ECO:0000256" key="12">
    <source>
        <dbReference type="ARBA" id="ARBA00022884"/>
    </source>
</evidence>
<feature type="domain" description="Helicase C-terminal" evidence="21">
    <location>
        <begin position="344"/>
        <end position="514"/>
    </location>
</feature>
<dbReference type="InParanoid" id="D2UZR2"/>
<keyword evidence="11" id="KW-0460">Magnesium</keyword>
<feature type="domain" description="RNase III" evidence="18">
    <location>
        <begin position="1106"/>
        <end position="1238"/>
    </location>
</feature>
<comment type="cofactor">
    <cofactor evidence="2">
        <name>Mg(2+)</name>
        <dbReference type="ChEBI" id="CHEBI:18420"/>
    </cofactor>
</comment>
<evidence type="ECO:0000259" key="21">
    <source>
        <dbReference type="PROSITE" id="PS51194"/>
    </source>
</evidence>
<evidence type="ECO:0000313" key="23">
    <source>
        <dbReference type="EMBL" id="EFC50206.1"/>
    </source>
</evidence>
<keyword evidence="3" id="KW-0540">Nuclease</keyword>
<dbReference type="Gene3D" id="3.40.50.300">
    <property type="entry name" value="P-loop containing nucleotide triphosphate hydrolases"/>
    <property type="match status" value="2"/>
</dbReference>
<dbReference type="GO" id="GO:0003677">
    <property type="term" value="F:DNA binding"/>
    <property type="evidence" value="ECO:0007669"/>
    <property type="project" value="InterPro"/>
</dbReference>
<dbReference type="PROSITE" id="PS51327">
    <property type="entry name" value="DICER_DSRBF"/>
    <property type="match status" value="1"/>
</dbReference>
<dbReference type="OrthoDB" id="416741at2759"/>
<evidence type="ECO:0000313" key="24">
    <source>
        <dbReference type="Proteomes" id="UP000006671"/>
    </source>
</evidence>
<dbReference type="EMBL" id="GG738846">
    <property type="protein sequence ID" value="EFC50206.1"/>
    <property type="molecule type" value="Genomic_DNA"/>
</dbReference>
<gene>
    <name evidence="23" type="ORF">NAEGRDRAFT_62031</name>
</gene>
<evidence type="ECO:0000259" key="22">
    <source>
        <dbReference type="PROSITE" id="PS51327"/>
    </source>
</evidence>
<dbReference type="GO" id="GO:0004525">
    <property type="term" value="F:ribonuclease III activity"/>
    <property type="evidence" value="ECO:0007669"/>
    <property type="project" value="InterPro"/>
</dbReference>
<dbReference type="InterPro" id="IPR006935">
    <property type="entry name" value="Helicase/UvrB_N"/>
</dbReference>